<protein>
    <recommendedName>
        <fullName evidence="3">OmpA-like domain-containing protein</fullName>
    </recommendedName>
</protein>
<comment type="caution">
    <text evidence="4">The sequence shown here is derived from an EMBL/GenBank/DDBJ whole genome shotgun (WGS) entry which is preliminary data.</text>
</comment>
<dbReference type="InterPro" id="IPR006665">
    <property type="entry name" value="OmpA-like"/>
</dbReference>
<keyword evidence="1 2" id="KW-0472">Membrane</keyword>
<dbReference type="PROSITE" id="PS51123">
    <property type="entry name" value="OMPA_2"/>
    <property type="match status" value="1"/>
</dbReference>
<dbReference type="InterPro" id="IPR050330">
    <property type="entry name" value="Bact_OuterMem_StrucFunc"/>
</dbReference>
<keyword evidence="2" id="KW-1133">Transmembrane helix</keyword>
<dbReference type="Proteomes" id="UP000033874">
    <property type="component" value="Unassembled WGS sequence"/>
</dbReference>
<dbReference type="Gene3D" id="3.30.1330.60">
    <property type="entry name" value="OmpA-like domain"/>
    <property type="match status" value="1"/>
</dbReference>
<dbReference type="InterPro" id="IPR036737">
    <property type="entry name" value="OmpA-like_sf"/>
</dbReference>
<sequence>MDGVVRRRHADEGESYFMSMTDMMVGLLLIFIILLAYFALQLQSKTAELTGANQTRAEILNDLQQSLKDKGLQVEIDTKTGVLRLPDDVLFDKGQWELTDRGQAAISKVASAMVEVLPCFTTSNLCKGARSSHLIDAVFVEGHTDSDAMVGAMNNYGLSVRRAETTFSMLQRNQPDLQEFRNKPEGEARSAPILGLSGYGPDRPIASGHSEVAKKRNRRIDLRFLMTTPSTGLDQDILRQKK</sequence>
<keyword evidence="5" id="KW-1185">Reference proteome</keyword>
<dbReference type="PANTHER" id="PTHR30329:SF20">
    <property type="entry name" value="EXPORTED PROTEIN"/>
    <property type="match status" value="1"/>
</dbReference>
<accession>A0A0M3AWH2</accession>
<dbReference type="STRING" id="56193.YP76_00670"/>
<dbReference type="PANTHER" id="PTHR30329">
    <property type="entry name" value="STATOR ELEMENT OF FLAGELLAR MOTOR COMPLEX"/>
    <property type="match status" value="1"/>
</dbReference>
<gene>
    <name evidence="4" type="ORF">YP76_00670</name>
</gene>
<dbReference type="CDD" id="cd07185">
    <property type="entry name" value="OmpA_C-like"/>
    <property type="match status" value="1"/>
</dbReference>
<feature type="transmembrane region" description="Helical" evidence="2">
    <location>
        <begin position="21"/>
        <end position="40"/>
    </location>
</feature>
<proteinExistence type="predicted"/>
<evidence type="ECO:0000259" key="3">
    <source>
        <dbReference type="PROSITE" id="PS51123"/>
    </source>
</evidence>
<feature type="domain" description="OmpA-like" evidence="3">
    <location>
        <begin position="78"/>
        <end position="228"/>
    </location>
</feature>
<dbReference type="GO" id="GO:0016020">
    <property type="term" value="C:membrane"/>
    <property type="evidence" value="ECO:0007669"/>
    <property type="project" value="UniProtKB-UniRule"/>
</dbReference>
<keyword evidence="2" id="KW-0812">Transmembrane</keyword>
<name>A0A0M3AWH2_9SPHN</name>
<dbReference type="SUPFAM" id="SSF103088">
    <property type="entry name" value="OmpA-like"/>
    <property type="match status" value="1"/>
</dbReference>
<dbReference type="PATRIC" id="fig|56193.3.peg.136"/>
<dbReference type="EMBL" id="LBIC01000001">
    <property type="protein sequence ID" value="KKW93256.1"/>
    <property type="molecule type" value="Genomic_DNA"/>
</dbReference>
<evidence type="ECO:0000313" key="5">
    <source>
        <dbReference type="Proteomes" id="UP000033874"/>
    </source>
</evidence>
<dbReference type="RefSeq" id="WP_046761704.1">
    <property type="nucleotide sequence ID" value="NZ_LBIC01000001.1"/>
</dbReference>
<evidence type="ECO:0000256" key="1">
    <source>
        <dbReference type="PROSITE-ProRule" id="PRU00473"/>
    </source>
</evidence>
<evidence type="ECO:0000313" key="4">
    <source>
        <dbReference type="EMBL" id="KKW93256.1"/>
    </source>
</evidence>
<reference evidence="4 5" key="1">
    <citation type="submission" date="2015-04" db="EMBL/GenBank/DDBJ databases">
        <title>Genome sequence of aromatic hydrocarbons-degrading Sphingobium chungbukense DJ77.</title>
        <authorList>
            <person name="Kim Y.-C."/>
            <person name="Chae J.-C."/>
        </authorList>
    </citation>
    <scope>NUCLEOTIDE SEQUENCE [LARGE SCALE GENOMIC DNA]</scope>
    <source>
        <strain evidence="4 5">DJ77</strain>
    </source>
</reference>
<organism evidence="4 5">
    <name type="scientific">Sphingobium chungbukense</name>
    <dbReference type="NCBI Taxonomy" id="56193"/>
    <lineage>
        <taxon>Bacteria</taxon>
        <taxon>Pseudomonadati</taxon>
        <taxon>Pseudomonadota</taxon>
        <taxon>Alphaproteobacteria</taxon>
        <taxon>Sphingomonadales</taxon>
        <taxon>Sphingomonadaceae</taxon>
        <taxon>Sphingobium</taxon>
    </lineage>
</organism>
<dbReference type="AlphaFoldDB" id="A0A0M3AWH2"/>
<evidence type="ECO:0000256" key="2">
    <source>
        <dbReference type="SAM" id="Phobius"/>
    </source>
</evidence>